<evidence type="ECO:0000313" key="6">
    <source>
        <dbReference type="EMBL" id="GJN24124.1"/>
    </source>
</evidence>
<feature type="domain" description="Expansin-like EG45" evidence="5">
    <location>
        <begin position="24"/>
        <end position="132"/>
    </location>
</feature>
<dbReference type="PANTHER" id="PTHR47295">
    <property type="entry name" value="EG45-LIKE DOMAIN CONTAINING PROTEIN 1-RELATED"/>
    <property type="match status" value="1"/>
</dbReference>
<dbReference type="PROSITE" id="PS50842">
    <property type="entry name" value="EXPANSIN_EG45"/>
    <property type="match status" value="1"/>
</dbReference>
<keyword evidence="7" id="KW-1185">Reference proteome</keyword>
<dbReference type="Gene3D" id="2.40.40.10">
    <property type="entry name" value="RlpA-like domain"/>
    <property type="match status" value="1"/>
</dbReference>
<dbReference type="Proteomes" id="UP001054889">
    <property type="component" value="Unassembled WGS sequence"/>
</dbReference>
<evidence type="ECO:0000259" key="5">
    <source>
        <dbReference type="PROSITE" id="PS50842"/>
    </source>
</evidence>
<comment type="caution">
    <text evidence="6">The sequence shown here is derived from an EMBL/GenBank/DDBJ whole genome shotgun (WGS) entry which is preliminary data.</text>
</comment>
<evidence type="ECO:0000256" key="3">
    <source>
        <dbReference type="ARBA" id="ARBA00022729"/>
    </source>
</evidence>
<name>A0AAV5ENL8_ELECO</name>
<accession>A0AAV5ENL8</accession>
<dbReference type="InterPro" id="IPR044206">
    <property type="entry name" value="EGC1/2"/>
</dbReference>
<feature type="signal peptide" evidence="4">
    <location>
        <begin position="1"/>
        <end position="25"/>
    </location>
</feature>
<dbReference type="SUPFAM" id="SSF50685">
    <property type="entry name" value="Barwin-like endoglucanases"/>
    <property type="match status" value="1"/>
</dbReference>
<sequence>MAMPKVTSVVLAMVVGLAMVSLVAGTAGTATFYTPPYTPSKCHGFQNDGTMIAAGSDVFWRGASPCDQRYEVRCTSATNEGVPHPCTGRSVIVRMVDLCPAGCRGTIDLSQEAFAIIADPNAGKISIEYRRAYKRRVTPLIDPSNHKSTQPIAKTLENSEHRHPAQGHRRYRPEGLRPCKKTLKERLRYNPDEVLVTDSATSAPTPMDSSTNAVSNVNVVASYLNNIEPLNGANYPDWRAPWQPLRYRYRLLGIMHQTLMHKIHLRRNLRQKNSLSLILNRL</sequence>
<dbReference type="PANTHER" id="PTHR47295:SF2">
    <property type="entry name" value="EG45-LIKE DOMAIN CONTAINING PROTEIN 1-RELATED"/>
    <property type="match status" value="1"/>
</dbReference>
<evidence type="ECO:0000256" key="2">
    <source>
        <dbReference type="ARBA" id="ARBA00022525"/>
    </source>
</evidence>
<organism evidence="6 7">
    <name type="scientific">Eleusine coracana subsp. coracana</name>
    <dbReference type="NCBI Taxonomy" id="191504"/>
    <lineage>
        <taxon>Eukaryota</taxon>
        <taxon>Viridiplantae</taxon>
        <taxon>Streptophyta</taxon>
        <taxon>Embryophyta</taxon>
        <taxon>Tracheophyta</taxon>
        <taxon>Spermatophyta</taxon>
        <taxon>Magnoliopsida</taxon>
        <taxon>Liliopsida</taxon>
        <taxon>Poales</taxon>
        <taxon>Poaceae</taxon>
        <taxon>PACMAD clade</taxon>
        <taxon>Chloridoideae</taxon>
        <taxon>Cynodonteae</taxon>
        <taxon>Eleusininae</taxon>
        <taxon>Eleusine</taxon>
    </lineage>
</organism>
<proteinExistence type="predicted"/>
<keyword evidence="3 4" id="KW-0732">Signal</keyword>
<gene>
    <name evidence="6" type="primary">gb11846</name>
    <name evidence="6" type="ORF">PR202_gb11846</name>
</gene>
<protein>
    <recommendedName>
        <fullName evidence="5">Expansin-like EG45 domain-containing protein</fullName>
    </recommendedName>
</protein>
<evidence type="ECO:0000313" key="7">
    <source>
        <dbReference type="Proteomes" id="UP001054889"/>
    </source>
</evidence>
<evidence type="ECO:0000256" key="4">
    <source>
        <dbReference type="SAM" id="SignalP"/>
    </source>
</evidence>
<dbReference type="GO" id="GO:0048046">
    <property type="term" value="C:apoplast"/>
    <property type="evidence" value="ECO:0007669"/>
    <property type="project" value="InterPro"/>
</dbReference>
<reference evidence="6" key="1">
    <citation type="journal article" date="2018" name="DNA Res.">
        <title>Multiple hybrid de novo genome assembly of finger millet, an orphan allotetraploid crop.</title>
        <authorList>
            <person name="Hatakeyama M."/>
            <person name="Aluri S."/>
            <person name="Balachadran M.T."/>
            <person name="Sivarajan S.R."/>
            <person name="Patrignani A."/>
            <person name="Gruter S."/>
            <person name="Poveda L."/>
            <person name="Shimizu-Inatsugi R."/>
            <person name="Baeten J."/>
            <person name="Francoijs K.J."/>
            <person name="Nataraja K.N."/>
            <person name="Reddy Y.A.N."/>
            <person name="Phadnis S."/>
            <person name="Ravikumar R.L."/>
            <person name="Schlapbach R."/>
            <person name="Sreeman S.M."/>
            <person name="Shimizu K.K."/>
        </authorList>
    </citation>
    <scope>NUCLEOTIDE SEQUENCE</scope>
</reference>
<dbReference type="Pfam" id="PF03330">
    <property type="entry name" value="DPBB_1"/>
    <property type="match status" value="1"/>
</dbReference>
<keyword evidence="2" id="KW-0964">Secreted</keyword>
<dbReference type="InterPro" id="IPR009009">
    <property type="entry name" value="RlpA-like_DPBB"/>
</dbReference>
<dbReference type="FunFam" id="2.40.40.10:FF:000005">
    <property type="entry name" value="Barwin-related endoglucanase"/>
    <property type="match status" value="1"/>
</dbReference>
<dbReference type="EMBL" id="BQKI01000076">
    <property type="protein sequence ID" value="GJN24124.1"/>
    <property type="molecule type" value="Genomic_DNA"/>
</dbReference>
<evidence type="ECO:0000256" key="1">
    <source>
        <dbReference type="ARBA" id="ARBA00004613"/>
    </source>
</evidence>
<dbReference type="CDD" id="cd22269">
    <property type="entry name" value="DPBB_EG45-like"/>
    <property type="match status" value="1"/>
</dbReference>
<dbReference type="InterPro" id="IPR007112">
    <property type="entry name" value="Expansin/allergen_DPBB_dom"/>
</dbReference>
<dbReference type="GO" id="GO:0009627">
    <property type="term" value="P:systemic acquired resistance"/>
    <property type="evidence" value="ECO:0007669"/>
    <property type="project" value="InterPro"/>
</dbReference>
<comment type="subcellular location">
    <subcellularLocation>
        <location evidence="1">Secreted</location>
    </subcellularLocation>
</comment>
<dbReference type="InterPro" id="IPR036908">
    <property type="entry name" value="RlpA-like_sf"/>
</dbReference>
<feature type="chain" id="PRO_5043853897" description="Expansin-like EG45 domain-containing protein" evidence="4">
    <location>
        <begin position="26"/>
        <end position="282"/>
    </location>
</feature>
<reference evidence="6" key="2">
    <citation type="submission" date="2021-12" db="EMBL/GenBank/DDBJ databases">
        <title>Resequencing data analysis of finger millet.</title>
        <authorList>
            <person name="Hatakeyama M."/>
            <person name="Aluri S."/>
            <person name="Balachadran M.T."/>
            <person name="Sivarajan S.R."/>
            <person name="Poveda L."/>
            <person name="Shimizu-Inatsugi R."/>
            <person name="Schlapbach R."/>
            <person name="Sreeman S.M."/>
            <person name="Shimizu K.K."/>
        </authorList>
    </citation>
    <scope>NUCLEOTIDE SEQUENCE</scope>
</reference>
<dbReference type="AlphaFoldDB" id="A0AAV5ENL8"/>